<proteinExistence type="predicted"/>
<reference evidence="2" key="1">
    <citation type="journal article" date="2015" name="Nat. Genet.">
        <title>The genome and transcriptome of the zoonotic hookworm Ancylostoma ceylanicum identify infection-specific gene families.</title>
        <authorList>
            <person name="Schwarz E.M."/>
            <person name="Hu Y."/>
            <person name="Antoshechkin I."/>
            <person name="Miller M.M."/>
            <person name="Sternberg P.W."/>
            <person name="Aroian R.V."/>
        </authorList>
    </citation>
    <scope>NUCLEOTIDE SEQUENCE</scope>
    <source>
        <strain evidence="2">HY135</strain>
    </source>
</reference>
<dbReference type="AlphaFoldDB" id="A0A016SMP5"/>
<evidence type="ECO:0000313" key="1">
    <source>
        <dbReference type="EMBL" id="EYB91973.1"/>
    </source>
</evidence>
<comment type="caution">
    <text evidence="1">The sequence shown here is derived from an EMBL/GenBank/DDBJ whole genome shotgun (WGS) entry which is preliminary data.</text>
</comment>
<dbReference type="Proteomes" id="UP000024635">
    <property type="component" value="Unassembled WGS sequence"/>
</dbReference>
<sequence>MVVKLTSKTCVLPHIVCLGSESTSCRNLQSSTADSRLDHEETLRLKSPARKLLDQSCVGRLTTAPSSNAALIQRLDTIADSPDLKPYIRRPKSTILKNPSSW</sequence>
<organism evidence="1 2">
    <name type="scientific">Ancylostoma ceylanicum</name>
    <dbReference type="NCBI Taxonomy" id="53326"/>
    <lineage>
        <taxon>Eukaryota</taxon>
        <taxon>Metazoa</taxon>
        <taxon>Ecdysozoa</taxon>
        <taxon>Nematoda</taxon>
        <taxon>Chromadorea</taxon>
        <taxon>Rhabditida</taxon>
        <taxon>Rhabditina</taxon>
        <taxon>Rhabditomorpha</taxon>
        <taxon>Strongyloidea</taxon>
        <taxon>Ancylostomatidae</taxon>
        <taxon>Ancylostomatinae</taxon>
        <taxon>Ancylostoma</taxon>
    </lineage>
</organism>
<accession>A0A016SMP5</accession>
<evidence type="ECO:0000313" key="2">
    <source>
        <dbReference type="Proteomes" id="UP000024635"/>
    </source>
</evidence>
<dbReference type="EMBL" id="JARK01001535">
    <property type="protein sequence ID" value="EYB91973.1"/>
    <property type="molecule type" value="Genomic_DNA"/>
</dbReference>
<keyword evidence="2" id="KW-1185">Reference proteome</keyword>
<protein>
    <submittedName>
        <fullName evidence="1">Uncharacterized protein</fullName>
    </submittedName>
</protein>
<gene>
    <name evidence="1" type="primary">Acey_s0199.g1643</name>
    <name evidence="1" type="ORF">Y032_0199g1643</name>
</gene>
<name>A0A016SMP5_9BILA</name>